<organism evidence="1 2">
    <name type="scientific">Vespula squamosa</name>
    <name type="common">Southern yellow jacket</name>
    <name type="synonym">Wasp</name>
    <dbReference type="NCBI Taxonomy" id="30214"/>
    <lineage>
        <taxon>Eukaryota</taxon>
        <taxon>Metazoa</taxon>
        <taxon>Ecdysozoa</taxon>
        <taxon>Arthropoda</taxon>
        <taxon>Hexapoda</taxon>
        <taxon>Insecta</taxon>
        <taxon>Pterygota</taxon>
        <taxon>Neoptera</taxon>
        <taxon>Endopterygota</taxon>
        <taxon>Hymenoptera</taxon>
        <taxon>Apocrita</taxon>
        <taxon>Aculeata</taxon>
        <taxon>Vespoidea</taxon>
        <taxon>Vespidae</taxon>
        <taxon>Vespinae</taxon>
        <taxon>Vespula</taxon>
    </lineage>
</organism>
<gene>
    <name evidence="1" type="ORF">V1478_008425</name>
</gene>
<proteinExistence type="predicted"/>
<name>A0ABD2ATG5_VESSQ</name>
<evidence type="ECO:0000313" key="1">
    <source>
        <dbReference type="EMBL" id="KAL2723912.1"/>
    </source>
</evidence>
<dbReference type="Proteomes" id="UP001607302">
    <property type="component" value="Unassembled WGS sequence"/>
</dbReference>
<sequence>MNNSGRPIRTPINLGPRVTHCRGLRLRVELFCMVIFPTSLKIRFSISKNGNSGRTWMVYVEGISNLDRTFELIHSPSAVVVHSCDRQSKSVFDRSIQLSRLLEICNFIKQFLIEMEAIEEKTKPEEDPAPIPITLTIRLTKLDISNRSCNVYPGSFFRPGRRIPLKEVLEKRTCSRCMPFHRRD</sequence>
<keyword evidence="2" id="KW-1185">Reference proteome</keyword>
<dbReference type="EMBL" id="JAUDFV010000139">
    <property type="protein sequence ID" value="KAL2723912.1"/>
    <property type="molecule type" value="Genomic_DNA"/>
</dbReference>
<accession>A0ABD2ATG5</accession>
<reference evidence="1 2" key="1">
    <citation type="journal article" date="2024" name="Ann. Entomol. Soc. Am.">
        <title>Genomic analyses of the southern and eastern yellowjacket wasps (Hymenoptera: Vespidae) reveal evolutionary signatures of social life.</title>
        <authorList>
            <person name="Catto M.A."/>
            <person name="Caine P.B."/>
            <person name="Orr S.E."/>
            <person name="Hunt B.G."/>
            <person name="Goodisman M.A.D."/>
        </authorList>
    </citation>
    <scope>NUCLEOTIDE SEQUENCE [LARGE SCALE GENOMIC DNA]</scope>
    <source>
        <strain evidence="1">233</strain>
        <tissue evidence="1">Head and thorax</tissue>
    </source>
</reference>
<comment type="caution">
    <text evidence="1">The sequence shown here is derived from an EMBL/GenBank/DDBJ whole genome shotgun (WGS) entry which is preliminary data.</text>
</comment>
<dbReference type="AlphaFoldDB" id="A0ABD2ATG5"/>
<evidence type="ECO:0000313" key="2">
    <source>
        <dbReference type="Proteomes" id="UP001607302"/>
    </source>
</evidence>
<protein>
    <submittedName>
        <fullName evidence="1">Uncharacterized protein</fullName>
    </submittedName>
</protein>